<reference evidence="4 5" key="1">
    <citation type="submission" date="2020-07" db="EMBL/GenBank/DDBJ databases">
        <title>Sequencing the genomes of 1000 actinobacteria strains.</title>
        <authorList>
            <person name="Klenk H.-P."/>
        </authorList>
    </citation>
    <scope>NUCLEOTIDE SEQUENCE [LARGE SCALE GENOMIC DNA]</scope>
    <source>
        <strain evidence="4 5">DSM 24482</strain>
    </source>
</reference>
<protein>
    <submittedName>
        <fullName evidence="4">AcrR family transcriptional regulator</fullName>
    </submittedName>
</protein>
<dbReference type="PROSITE" id="PS50977">
    <property type="entry name" value="HTH_TETR_2"/>
    <property type="match status" value="1"/>
</dbReference>
<evidence type="ECO:0000256" key="2">
    <source>
        <dbReference type="PROSITE-ProRule" id="PRU00335"/>
    </source>
</evidence>
<gene>
    <name evidence="4" type="ORF">BKA21_002371</name>
</gene>
<dbReference type="GO" id="GO:0000976">
    <property type="term" value="F:transcription cis-regulatory region binding"/>
    <property type="evidence" value="ECO:0007669"/>
    <property type="project" value="TreeGrafter"/>
</dbReference>
<dbReference type="PRINTS" id="PR00455">
    <property type="entry name" value="HTHTETR"/>
</dbReference>
<dbReference type="Gene3D" id="1.10.357.10">
    <property type="entry name" value="Tetracycline Repressor, domain 2"/>
    <property type="match status" value="1"/>
</dbReference>
<evidence type="ECO:0000256" key="1">
    <source>
        <dbReference type="ARBA" id="ARBA00023125"/>
    </source>
</evidence>
<dbReference type="InterPro" id="IPR001647">
    <property type="entry name" value="HTH_TetR"/>
</dbReference>
<feature type="DNA-binding region" description="H-T-H motif" evidence="2">
    <location>
        <begin position="101"/>
        <end position="120"/>
    </location>
</feature>
<dbReference type="PANTHER" id="PTHR30055:SF241">
    <property type="entry name" value="TRANSCRIPTIONAL REGULATORY PROTEIN"/>
    <property type="match status" value="1"/>
</dbReference>
<dbReference type="AlphaFoldDB" id="A0A7Y9JYJ1"/>
<organism evidence="4 5">
    <name type="scientific">Cellulomonas oligotrophica</name>
    <dbReference type="NCBI Taxonomy" id="931536"/>
    <lineage>
        <taxon>Bacteria</taxon>
        <taxon>Bacillati</taxon>
        <taxon>Actinomycetota</taxon>
        <taxon>Actinomycetes</taxon>
        <taxon>Micrococcales</taxon>
        <taxon>Cellulomonadaceae</taxon>
        <taxon>Cellulomonas</taxon>
    </lineage>
</organism>
<dbReference type="InterPro" id="IPR009057">
    <property type="entry name" value="Homeodomain-like_sf"/>
</dbReference>
<dbReference type="SUPFAM" id="SSF46689">
    <property type="entry name" value="Homeodomain-like"/>
    <property type="match status" value="1"/>
</dbReference>
<evidence type="ECO:0000313" key="5">
    <source>
        <dbReference type="Proteomes" id="UP000577956"/>
    </source>
</evidence>
<accession>A0A7Y9JYJ1</accession>
<evidence type="ECO:0000259" key="3">
    <source>
        <dbReference type="PROSITE" id="PS50977"/>
    </source>
</evidence>
<dbReference type="PANTHER" id="PTHR30055">
    <property type="entry name" value="HTH-TYPE TRANSCRIPTIONAL REGULATOR RUTR"/>
    <property type="match status" value="1"/>
</dbReference>
<dbReference type="Pfam" id="PF00440">
    <property type="entry name" value="TetR_N"/>
    <property type="match status" value="1"/>
</dbReference>
<keyword evidence="1 2" id="KW-0238">DNA-binding</keyword>
<feature type="domain" description="HTH tetR-type" evidence="3">
    <location>
        <begin position="78"/>
        <end position="138"/>
    </location>
</feature>
<dbReference type="GO" id="GO:0003700">
    <property type="term" value="F:DNA-binding transcription factor activity"/>
    <property type="evidence" value="ECO:0007669"/>
    <property type="project" value="TreeGrafter"/>
</dbReference>
<proteinExistence type="predicted"/>
<dbReference type="RefSeq" id="WP_170209026.1">
    <property type="nucleotide sequence ID" value="NZ_BAABFI010000001.1"/>
</dbReference>
<evidence type="ECO:0000313" key="4">
    <source>
        <dbReference type="EMBL" id="NYD86822.1"/>
    </source>
</evidence>
<dbReference type="EMBL" id="JACCBK010000001">
    <property type="protein sequence ID" value="NYD86822.1"/>
    <property type="molecule type" value="Genomic_DNA"/>
</dbReference>
<name>A0A7Y9JYJ1_9CELL</name>
<dbReference type="Proteomes" id="UP000577956">
    <property type="component" value="Unassembled WGS sequence"/>
</dbReference>
<sequence length="267" mass="28097">MARDTDDSLSAATRALADATAQLTRLLGEQARQVVPEVSETIAASLREASRGLAEASEGVARATGGSRADERRRAKVERTRADLLAAAARVIAEKGYEGASVGDIAAAAGYTKGALYAHFASKEEVFLALAREQLDLSIDAPDATIPGVSVDGVDQDAVADWLCGTQDDPRVLLSLEFLAYGLRHPDASSDLAELHVRSHEVLADQVAEVRRARQGDAAEPGTTQDDYDTALAVISVLNVAALEGRLTGSERLSPRAAARVIARLLG</sequence>
<dbReference type="InterPro" id="IPR050109">
    <property type="entry name" value="HTH-type_TetR-like_transc_reg"/>
</dbReference>
<comment type="caution">
    <text evidence="4">The sequence shown here is derived from an EMBL/GenBank/DDBJ whole genome shotgun (WGS) entry which is preliminary data.</text>
</comment>